<keyword evidence="4" id="KW-1185">Reference proteome</keyword>
<dbReference type="EMBL" id="BQKI01000009">
    <property type="protein sequence ID" value="GJN01287.1"/>
    <property type="molecule type" value="Genomic_DNA"/>
</dbReference>
<dbReference type="InterPro" id="IPR004158">
    <property type="entry name" value="DUF247_pln"/>
</dbReference>
<gene>
    <name evidence="3" type="primary">ga18541</name>
    <name evidence="3" type="ORF">PR202_ga18541</name>
</gene>
<feature type="signal peptide" evidence="2">
    <location>
        <begin position="1"/>
        <end position="19"/>
    </location>
</feature>
<dbReference type="Proteomes" id="UP001054889">
    <property type="component" value="Unassembled WGS sequence"/>
</dbReference>
<feature type="transmembrane region" description="Helical" evidence="1">
    <location>
        <begin position="228"/>
        <end position="250"/>
    </location>
</feature>
<dbReference type="PANTHER" id="PTHR31549:SF32">
    <property type="match status" value="1"/>
</dbReference>
<protein>
    <submittedName>
        <fullName evidence="3">Uncharacterized protein</fullName>
    </submittedName>
</protein>
<comment type="caution">
    <text evidence="3">The sequence shown here is derived from an EMBL/GenBank/DDBJ whole genome shotgun (WGS) entry which is preliminary data.</text>
</comment>
<name>A0AAV5CTT1_ELECO</name>
<dbReference type="PANTHER" id="PTHR31549">
    <property type="entry name" value="PROTEIN, PUTATIVE (DUF247)-RELATED-RELATED"/>
    <property type="match status" value="1"/>
</dbReference>
<keyword evidence="1" id="KW-1133">Transmembrane helix</keyword>
<reference evidence="3" key="1">
    <citation type="journal article" date="2018" name="DNA Res.">
        <title>Multiple hybrid de novo genome assembly of finger millet, an orphan allotetraploid crop.</title>
        <authorList>
            <person name="Hatakeyama M."/>
            <person name="Aluri S."/>
            <person name="Balachadran M.T."/>
            <person name="Sivarajan S.R."/>
            <person name="Patrignani A."/>
            <person name="Gruter S."/>
            <person name="Poveda L."/>
            <person name="Shimizu-Inatsugi R."/>
            <person name="Baeten J."/>
            <person name="Francoijs K.J."/>
            <person name="Nataraja K.N."/>
            <person name="Reddy Y.A.N."/>
            <person name="Phadnis S."/>
            <person name="Ravikumar R.L."/>
            <person name="Schlapbach R."/>
            <person name="Sreeman S.M."/>
            <person name="Shimizu K.K."/>
        </authorList>
    </citation>
    <scope>NUCLEOTIDE SEQUENCE</scope>
</reference>
<dbReference type="AlphaFoldDB" id="A0AAV5CTT1"/>
<reference evidence="3" key="2">
    <citation type="submission" date="2021-12" db="EMBL/GenBank/DDBJ databases">
        <title>Resequencing data analysis of finger millet.</title>
        <authorList>
            <person name="Hatakeyama M."/>
            <person name="Aluri S."/>
            <person name="Balachadran M.T."/>
            <person name="Sivarajan S.R."/>
            <person name="Poveda L."/>
            <person name="Shimizu-Inatsugi R."/>
            <person name="Schlapbach R."/>
            <person name="Sreeman S.M."/>
            <person name="Shimizu K.K."/>
        </authorList>
    </citation>
    <scope>NUCLEOTIDE SEQUENCE</scope>
</reference>
<evidence type="ECO:0000313" key="4">
    <source>
        <dbReference type="Proteomes" id="UP001054889"/>
    </source>
</evidence>
<feature type="chain" id="PRO_5043652285" evidence="2">
    <location>
        <begin position="20"/>
        <end position="260"/>
    </location>
</feature>
<keyword evidence="1" id="KW-0812">Transmembrane</keyword>
<evidence type="ECO:0000256" key="1">
    <source>
        <dbReference type="SAM" id="Phobius"/>
    </source>
</evidence>
<sequence>MLSGSIALDNMSLLLLARAARMLVCSVSDEEFLSMMFYDFKEDPSPAGVSDEEFLSMMFYDACFLLQFMRSMAPAEANPSFHALWSFFDSKVEEIFHDIMLLEKQLPWLVLETVMRFVPVNLVQIISFLKVGKRYETDKDDDILLSTPSSTASIRELAEIGITITPNKTNDLKDMGVHKTGLLFAKLCLPPLLLDVTRPSLLINMAAHELCIENYRSRRPMRTKVHAFLYNNGKAIATLFSVIAALVSILKAFQPLTMLS</sequence>
<organism evidence="3 4">
    <name type="scientific">Eleusine coracana subsp. coracana</name>
    <dbReference type="NCBI Taxonomy" id="191504"/>
    <lineage>
        <taxon>Eukaryota</taxon>
        <taxon>Viridiplantae</taxon>
        <taxon>Streptophyta</taxon>
        <taxon>Embryophyta</taxon>
        <taxon>Tracheophyta</taxon>
        <taxon>Spermatophyta</taxon>
        <taxon>Magnoliopsida</taxon>
        <taxon>Liliopsida</taxon>
        <taxon>Poales</taxon>
        <taxon>Poaceae</taxon>
        <taxon>PACMAD clade</taxon>
        <taxon>Chloridoideae</taxon>
        <taxon>Cynodonteae</taxon>
        <taxon>Eleusininae</taxon>
        <taxon>Eleusine</taxon>
    </lineage>
</organism>
<keyword evidence="1" id="KW-0472">Membrane</keyword>
<evidence type="ECO:0000256" key="2">
    <source>
        <dbReference type="SAM" id="SignalP"/>
    </source>
</evidence>
<keyword evidence="2" id="KW-0732">Signal</keyword>
<dbReference type="Pfam" id="PF03140">
    <property type="entry name" value="DUF247"/>
    <property type="match status" value="2"/>
</dbReference>
<proteinExistence type="predicted"/>
<evidence type="ECO:0000313" key="3">
    <source>
        <dbReference type="EMBL" id="GJN01287.1"/>
    </source>
</evidence>
<accession>A0AAV5CTT1</accession>